<organism evidence="2 3">
    <name type="scientific">Fusarium torreyae</name>
    <dbReference type="NCBI Taxonomy" id="1237075"/>
    <lineage>
        <taxon>Eukaryota</taxon>
        <taxon>Fungi</taxon>
        <taxon>Dikarya</taxon>
        <taxon>Ascomycota</taxon>
        <taxon>Pezizomycotina</taxon>
        <taxon>Sordariomycetes</taxon>
        <taxon>Hypocreomycetidae</taxon>
        <taxon>Hypocreales</taxon>
        <taxon>Nectriaceae</taxon>
        <taxon>Fusarium</taxon>
    </lineage>
</organism>
<reference evidence="2" key="1">
    <citation type="submission" date="2022-09" db="EMBL/GenBank/DDBJ databases">
        <title>Fusarium specimens isolated from Avocado Roots.</title>
        <authorList>
            <person name="Stajich J."/>
            <person name="Roper C."/>
            <person name="Heimlech-Rivalta G."/>
        </authorList>
    </citation>
    <scope>NUCLEOTIDE SEQUENCE</scope>
    <source>
        <strain evidence="2">CF00136</strain>
    </source>
</reference>
<feature type="region of interest" description="Disordered" evidence="1">
    <location>
        <begin position="750"/>
        <end position="785"/>
    </location>
</feature>
<keyword evidence="3" id="KW-1185">Reference proteome</keyword>
<sequence length="816" mass="90018">MTSRIASSSTNLSARPHPDSPHTLGRSNLRQRRITDFPSPAPVRGQDGSPKRPEDLFAFIKSSAKALGFATMQHLMQEVYDEANREAAKKTRKTVITIIVSARHAAAMGEEGFLNRFREAGEPLSLVKAVQFPTLNTKKVLLILDSESDARKVRECEGKLKKVLQAPEARFQPERFCISPTAITKSSLQRMTKDPAATKDYDRMFNHPVDSLPHWKRETGLDIKKAYWKYGRLWMVLWNLEEARRAVHSEVPSSLSGIQTYLTSLNPQYVPKQCFKCHELNHMLSECPSPKPRCGYCLLEHWTKDCEKQDPPKCLFCKIPHPSYLLSVCNHPRVQKHLKDCKSWRGPAEWATDMVDSDPAPSADMSAVHSHSGSRGVDGDLEAFYGLSDVDYDHEHMDSTQGMGSGSLHQDDLSEAQIDDDAESALDFDFAAASDSRSIMSEEIDNLTEYFSIYDFNNSNDPSALPQGEPMSRNISPSPSSFSSVSRLAEVVGTSPKPLNKRTSGEALMAVVGQISRGSVDMVPLSSVQPFTSAGLNSPSDVVPETPVEANVASTPGPNSESCSDIGFTPTSCLESGSELSGRFTFRQVELNHPSLVPLKRSAANLDLSPIGAEAKRLQLATTDSQSWPAVKAKFDEWKRHFLSMNNERPSSFPENRRQEESSSAPVPISDSPRSMASRRPSEAATSSPNSMHPQATPAAPLHSSTSSLMEENGYADTGNSSQASRAASPSLQLTKYHVLRLDSNRAEEDLTQHQGQNASHPEGPQHDGYGGHLDAFDESDSDDEIQDCITCLPIPDRTSRRQLRQTSMESYVARV</sequence>
<feature type="compositionally biased region" description="Polar residues" evidence="1">
    <location>
        <begin position="718"/>
        <end position="730"/>
    </location>
</feature>
<comment type="caution">
    <text evidence="2">The sequence shown here is derived from an EMBL/GenBank/DDBJ whole genome shotgun (WGS) entry which is preliminary data.</text>
</comment>
<dbReference type="EMBL" id="JAOQAZ010000025">
    <property type="protein sequence ID" value="KAJ4252843.1"/>
    <property type="molecule type" value="Genomic_DNA"/>
</dbReference>
<feature type="compositionally biased region" description="Low complexity" evidence="1">
    <location>
        <begin position="470"/>
        <end position="480"/>
    </location>
</feature>
<feature type="region of interest" description="Disordered" evidence="1">
    <location>
        <begin position="646"/>
        <end position="730"/>
    </location>
</feature>
<feature type="region of interest" description="Disordered" evidence="1">
    <location>
        <begin position="1"/>
        <end position="52"/>
    </location>
</feature>
<evidence type="ECO:0000313" key="3">
    <source>
        <dbReference type="Proteomes" id="UP001152049"/>
    </source>
</evidence>
<dbReference type="AlphaFoldDB" id="A0A9W8VD61"/>
<protein>
    <recommendedName>
        <fullName evidence="4">CCHC-type domain-containing protein</fullName>
    </recommendedName>
</protein>
<feature type="compositionally biased region" description="Polar residues" evidence="1">
    <location>
        <begin position="1"/>
        <end position="13"/>
    </location>
</feature>
<gene>
    <name evidence="2" type="ORF">NW762_010749</name>
</gene>
<evidence type="ECO:0008006" key="4">
    <source>
        <dbReference type="Google" id="ProtNLM"/>
    </source>
</evidence>
<evidence type="ECO:0000256" key="1">
    <source>
        <dbReference type="SAM" id="MobiDB-lite"/>
    </source>
</evidence>
<dbReference type="OrthoDB" id="5107053at2759"/>
<dbReference type="Proteomes" id="UP001152049">
    <property type="component" value="Unassembled WGS sequence"/>
</dbReference>
<feature type="compositionally biased region" description="Polar residues" evidence="1">
    <location>
        <begin position="684"/>
        <end position="694"/>
    </location>
</feature>
<name>A0A9W8VD61_9HYPO</name>
<accession>A0A9W8VD61</accession>
<feature type="region of interest" description="Disordered" evidence="1">
    <location>
        <begin position="461"/>
        <end position="480"/>
    </location>
</feature>
<proteinExistence type="predicted"/>
<evidence type="ECO:0000313" key="2">
    <source>
        <dbReference type="EMBL" id="KAJ4252843.1"/>
    </source>
</evidence>